<comment type="catalytic activity">
    <reaction evidence="7">
        <text>L-threonyl-[protein] + ATP = O-phospho-L-threonyl-[protein] + ADP + H(+)</text>
        <dbReference type="Rhea" id="RHEA:46608"/>
        <dbReference type="Rhea" id="RHEA-COMP:11060"/>
        <dbReference type="Rhea" id="RHEA-COMP:11605"/>
        <dbReference type="ChEBI" id="CHEBI:15378"/>
        <dbReference type="ChEBI" id="CHEBI:30013"/>
        <dbReference type="ChEBI" id="CHEBI:30616"/>
        <dbReference type="ChEBI" id="CHEBI:61977"/>
        <dbReference type="ChEBI" id="CHEBI:456216"/>
        <dbReference type="EC" id="2.7.11.1"/>
    </reaction>
</comment>
<dbReference type="GO" id="GO:0005524">
    <property type="term" value="F:ATP binding"/>
    <property type="evidence" value="ECO:0007669"/>
    <property type="project" value="UniProtKB-KW"/>
</dbReference>
<name>A0A9P6D4P3_9AGAR</name>
<comment type="caution">
    <text evidence="11">The sequence shown here is derived from an EMBL/GenBank/DDBJ whole genome shotgun (WGS) entry which is preliminary data.</text>
</comment>
<dbReference type="OrthoDB" id="10252171at2759"/>
<dbReference type="InterPro" id="IPR000719">
    <property type="entry name" value="Prot_kinase_dom"/>
</dbReference>
<keyword evidence="4" id="KW-0547">Nucleotide-binding</keyword>
<dbReference type="Proteomes" id="UP000807469">
    <property type="component" value="Unassembled WGS sequence"/>
</dbReference>
<evidence type="ECO:0000256" key="2">
    <source>
        <dbReference type="ARBA" id="ARBA00022527"/>
    </source>
</evidence>
<protein>
    <recommendedName>
        <fullName evidence="1">non-specific serine/threonine protein kinase</fullName>
        <ecNumber evidence="1">2.7.11.1</ecNumber>
    </recommendedName>
</protein>
<evidence type="ECO:0000313" key="12">
    <source>
        <dbReference type="Proteomes" id="UP000807469"/>
    </source>
</evidence>
<dbReference type="PROSITE" id="PS00108">
    <property type="entry name" value="PROTEIN_KINASE_ST"/>
    <property type="match status" value="1"/>
</dbReference>
<dbReference type="InterPro" id="IPR050236">
    <property type="entry name" value="Ser_Thr_kinase_AGC"/>
</dbReference>
<organism evidence="11 12">
    <name type="scientific">Pholiota conissans</name>
    <dbReference type="NCBI Taxonomy" id="109636"/>
    <lineage>
        <taxon>Eukaryota</taxon>
        <taxon>Fungi</taxon>
        <taxon>Dikarya</taxon>
        <taxon>Basidiomycota</taxon>
        <taxon>Agaricomycotina</taxon>
        <taxon>Agaricomycetes</taxon>
        <taxon>Agaricomycetidae</taxon>
        <taxon>Agaricales</taxon>
        <taxon>Agaricineae</taxon>
        <taxon>Strophariaceae</taxon>
        <taxon>Pholiota</taxon>
    </lineage>
</organism>
<reference evidence="11" key="1">
    <citation type="submission" date="2020-11" db="EMBL/GenBank/DDBJ databases">
        <authorList>
            <consortium name="DOE Joint Genome Institute"/>
            <person name="Ahrendt S."/>
            <person name="Riley R."/>
            <person name="Andreopoulos W."/>
            <person name="Labutti K."/>
            <person name="Pangilinan J."/>
            <person name="Ruiz-Duenas F.J."/>
            <person name="Barrasa J.M."/>
            <person name="Sanchez-Garcia M."/>
            <person name="Camarero S."/>
            <person name="Miyauchi S."/>
            <person name="Serrano A."/>
            <person name="Linde D."/>
            <person name="Babiker R."/>
            <person name="Drula E."/>
            <person name="Ayuso-Fernandez I."/>
            <person name="Pacheco R."/>
            <person name="Padilla G."/>
            <person name="Ferreira P."/>
            <person name="Barriuso J."/>
            <person name="Kellner H."/>
            <person name="Castanera R."/>
            <person name="Alfaro M."/>
            <person name="Ramirez L."/>
            <person name="Pisabarro A.G."/>
            <person name="Kuo A."/>
            <person name="Tritt A."/>
            <person name="Lipzen A."/>
            <person name="He G."/>
            <person name="Yan M."/>
            <person name="Ng V."/>
            <person name="Cullen D."/>
            <person name="Martin F."/>
            <person name="Rosso M.-N."/>
            <person name="Henrissat B."/>
            <person name="Hibbett D."/>
            <person name="Martinez A.T."/>
            <person name="Grigoriev I.V."/>
        </authorList>
    </citation>
    <scope>NUCLEOTIDE SEQUENCE</scope>
    <source>
        <strain evidence="11">CIRM-BRFM 674</strain>
    </source>
</reference>
<dbReference type="AlphaFoldDB" id="A0A9P6D4P3"/>
<keyword evidence="3" id="KW-0808">Transferase</keyword>
<dbReference type="EMBL" id="MU155161">
    <property type="protein sequence ID" value="KAF9482828.1"/>
    <property type="molecule type" value="Genomic_DNA"/>
</dbReference>
<dbReference type="SMART" id="SM00220">
    <property type="entry name" value="S_TKc"/>
    <property type="match status" value="1"/>
</dbReference>
<evidence type="ECO:0000256" key="5">
    <source>
        <dbReference type="ARBA" id="ARBA00022777"/>
    </source>
</evidence>
<dbReference type="Pfam" id="PF00069">
    <property type="entry name" value="Pkinase"/>
    <property type="match status" value="1"/>
</dbReference>
<feature type="region of interest" description="Disordered" evidence="9">
    <location>
        <begin position="1"/>
        <end position="24"/>
    </location>
</feature>
<keyword evidence="2" id="KW-0723">Serine/threonine-protein kinase</keyword>
<accession>A0A9P6D4P3</accession>
<evidence type="ECO:0000256" key="9">
    <source>
        <dbReference type="SAM" id="MobiDB-lite"/>
    </source>
</evidence>
<sequence length="445" mass="51244">MPVIRGQRRTRGSKGAHVGPMRHLGDEPQQFEVYTGEEYGWAFKPLYYSKNVPEFTTDPATGHVPIPKDCRPPALILKDLDCLRVLGEGYYDQVYLARVNRREHPLDIPAVFALKSLRRRDYRYPNISVLGYPPRGHFPANCIPGMDEETKLIVEEHYKMMNGEKCALVHLPWSPWVTGIYQAFHDEERLYMALEYIPGGTLRSVIADTWTKNGRLSVADAQFYFANIVLALEFLHGCELVHCDLKPENILVGGDGYLVLTDFGRAQWAENKISQWQGIGTLYYMAPECFPEVSPKPQDEPYAVDWWASGVILFEMLTSNLPFCGKTYEETRKAILFRRWQWPVNFKAGKNLNDVVSYLLAPHSSQRLGRHSARDVEKHAWLEAVEWDKMDRKGYLAPFIPSQQDITKLWHKLPLPKQHYVPGLKVIEPPIHLKNDDRFPCHTHG</sequence>
<dbReference type="PANTHER" id="PTHR24356">
    <property type="entry name" value="SERINE/THREONINE-PROTEIN KINASE"/>
    <property type="match status" value="1"/>
</dbReference>
<evidence type="ECO:0000256" key="4">
    <source>
        <dbReference type="ARBA" id="ARBA00022741"/>
    </source>
</evidence>
<dbReference type="InterPro" id="IPR008271">
    <property type="entry name" value="Ser/Thr_kinase_AS"/>
</dbReference>
<evidence type="ECO:0000256" key="8">
    <source>
        <dbReference type="ARBA" id="ARBA00048679"/>
    </source>
</evidence>
<dbReference type="InterPro" id="IPR011009">
    <property type="entry name" value="Kinase-like_dom_sf"/>
</dbReference>
<evidence type="ECO:0000256" key="6">
    <source>
        <dbReference type="ARBA" id="ARBA00022840"/>
    </source>
</evidence>
<dbReference type="PROSITE" id="PS50011">
    <property type="entry name" value="PROTEIN_KINASE_DOM"/>
    <property type="match status" value="1"/>
</dbReference>
<evidence type="ECO:0000256" key="1">
    <source>
        <dbReference type="ARBA" id="ARBA00012513"/>
    </source>
</evidence>
<dbReference type="Gene3D" id="3.30.200.20">
    <property type="entry name" value="Phosphorylase Kinase, domain 1"/>
    <property type="match status" value="1"/>
</dbReference>
<dbReference type="GO" id="GO:0004674">
    <property type="term" value="F:protein serine/threonine kinase activity"/>
    <property type="evidence" value="ECO:0007669"/>
    <property type="project" value="UniProtKB-KW"/>
</dbReference>
<evidence type="ECO:0000313" key="11">
    <source>
        <dbReference type="EMBL" id="KAF9482828.1"/>
    </source>
</evidence>
<feature type="domain" description="Protein kinase" evidence="10">
    <location>
        <begin position="80"/>
        <end position="382"/>
    </location>
</feature>
<comment type="catalytic activity">
    <reaction evidence="8">
        <text>L-seryl-[protein] + ATP = O-phospho-L-seryl-[protein] + ADP + H(+)</text>
        <dbReference type="Rhea" id="RHEA:17989"/>
        <dbReference type="Rhea" id="RHEA-COMP:9863"/>
        <dbReference type="Rhea" id="RHEA-COMP:11604"/>
        <dbReference type="ChEBI" id="CHEBI:15378"/>
        <dbReference type="ChEBI" id="CHEBI:29999"/>
        <dbReference type="ChEBI" id="CHEBI:30616"/>
        <dbReference type="ChEBI" id="CHEBI:83421"/>
        <dbReference type="ChEBI" id="CHEBI:456216"/>
        <dbReference type="EC" id="2.7.11.1"/>
    </reaction>
</comment>
<proteinExistence type="predicted"/>
<dbReference type="SUPFAM" id="SSF56112">
    <property type="entry name" value="Protein kinase-like (PK-like)"/>
    <property type="match status" value="1"/>
</dbReference>
<dbReference type="EC" id="2.7.11.1" evidence="1"/>
<feature type="compositionally biased region" description="Basic residues" evidence="9">
    <location>
        <begin position="1"/>
        <end position="14"/>
    </location>
</feature>
<dbReference type="GO" id="GO:0035556">
    <property type="term" value="P:intracellular signal transduction"/>
    <property type="evidence" value="ECO:0007669"/>
    <property type="project" value="TreeGrafter"/>
</dbReference>
<gene>
    <name evidence="11" type="ORF">BDN70DRAFT_918891</name>
</gene>
<dbReference type="Gene3D" id="1.10.510.10">
    <property type="entry name" value="Transferase(Phosphotransferase) domain 1"/>
    <property type="match status" value="1"/>
</dbReference>
<keyword evidence="5 11" id="KW-0418">Kinase</keyword>
<evidence type="ECO:0000256" key="7">
    <source>
        <dbReference type="ARBA" id="ARBA00047899"/>
    </source>
</evidence>
<evidence type="ECO:0000259" key="10">
    <source>
        <dbReference type="PROSITE" id="PS50011"/>
    </source>
</evidence>
<evidence type="ECO:0000256" key="3">
    <source>
        <dbReference type="ARBA" id="ARBA00022679"/>
    </source>
</evidence>
<dbReference type="PANTHER" id="PTHR24356:SF1">
    <property type="entry name" value="SERINE_THREONINE-PROTEIN KINASE GREATWALL"/>
    <property type="match status" value="1"/>
</dbReference>
<keyword evidence="6" id="KW-0067">ATP-binding</keyword>
<keyword evidence="12" id="KW-1185">Reference proteome</keyword>